<evidence type="ECO:0000256" key="9">
    <source>
        <dbReference type="RuleBase" id="RU363032"/>
    </source>
</evidence>
<dbReference type="InterPro" id="IPR010065">
    <property type="entry name" value="AA_ABC_transptr_permease_3TM"/>
</dbReference>
<feature type="transmembrane region" description="Helical" evidence="9">
    <location>
        <begin position="184"/>
        <end position="201"/>
    </location>
</feature>
<gene>
    <name evidence="12" type="ORF">H9943_05355</name>
</gene>
<dbReference type="NCBIfam" id="TIGR01726">
    <property type="entry name" value="HEQRo_perm_3TM"/>
    <property type="match status" value="1"/>
</dbReference>
<keyword evidence="7 9" id="KW-1133">Transmembrane helix</keyword>
<comment type="similarity">
    <text evidence="2">Belongs to the binding-protein-dependent transport system permease family. HisMQ subfamily.</text>
</comment>
<evidence type="ECO:0000256" key="3">
    <source>
        <dbReference type="ARBA" id="ARBA00022448"/>
    </source>
</evidence>
<evidence type="ECO:0000313" key="12">
    <source>
        <dbReference type="EMBL" id="HJB39806.1"/>
    </source>
</evidence>
<feature type="domain" description="ABC transmembrane type-1" evidence="11">
    <location>
        <begin position="26"/>
        <end position="230"/>
    </location>
</feature>
<dbReference type="GO" id="GO:0006865">
    <property type="term" value="P:amino acid transport"/>
    <property type="evidence" value="ECO:0007669"/>
    <property type="project" value="UniProtKB-KW"/>
</dbReference>
<dbReference type="CDD" id="cd06261">
    <property type="entry name" value="TM_PBP2"/>
    <property type="match status" value="1"/>
</dbReference>
<evidence type="ECO:0000256" key="8">
    <source>
        <dbReference type="ARBA" id="ARBA00023136"/>
    </source>
</evidence>
<dbReference type="GO" id="GO:0022857">
    <property type="term" value="F:transmembrane transporter activity"/>
    <property type="evidence" value="ECO:0007669"/>
    <property type="project" value="InterPro"/>
</dbReference>
<reference evidence="12" key="2">
    <citation type="submission" date="2021-04" db="EMBL/GenBank/DDBJ databases">
        <authorList>
            <person name="Gilroy R."/>
        </authorList>
    </citation>
    <scope>NUCLEOTIDE SEQUENCE</scope>
    <source>
        <strain evidence="12">ChiBcec8-14828</strain>
    </source>
</reference>
<dbReference type="InterPro" id="IPR035906">
    <property type="entry name" value="MetI-like_sf"/>
</dbReference>
<proteinExistence type="inferred from homology"/>
<evidence type="ECO:0000256" key="10">
    <source>
        <dbReference type="SAM" id="MobiDB-lite"/>
    </source>
</evidence>
<dbReference type="AlphaFoldDB" id="A0A9D2M1S1"/>
<protein>
    <submittedName>
        <fullName evidence="12">Amino acid ABC transporter permease</fullName>
    </submittedName>
</protein>
<feature type="region of interest" description="Disordered" evidence="10">
    <location>
        <begin position="256"/>
        <end position="298"/>
    </location>
</feature>
<feature type="transmembrane region" description="Helical" evidence="9">
    <location>
        <begin position="109"/>
        <end position="127"/>
    </location>
</feature>
<organism evidence="12 13">
    <name type="scientific">Candidatus Ruthenibacterium avium</name>
    <dbReference type="NCBI Taxonomy" id="2838751"/>
    <lineage>
        <taxon>Bacteria</taxon>
        <taxon>Bacillati</taxon>
        <taxon>Bacillota</taxon>
        <taxon>Clostridia</taxon>
        <taxon>Eubacteriales</taxon>
        <taxon>Oscillospiraceae</taxon>
        <taxon>Ruthenibacterium</taxon>
    </lineage>
</organism>
<dbReference type="Gene3D" id="1.10.3720.10">
    <property type="entry name" value="MetI-like"/>
    <property type="match status" value="1"/>
</dbReference>
<evidence type="ECO:0000256" key="1">
    <source>
        <dbReference type="ARBA" id="ARBA00004651"/>
    </source>
</evidence>
<dbReference type="PROSITE" id="PS50928">
    <property type="entry name" value="ABC_TM1"/>
    <property type="match status" value="1"/>
</dbReference>
<dbReference type="Proteomes" id="UP000824209">
    <property type="component" value="Unassembled WGS sequence"/>
</dbReference>
<keyword evidence="8 9" id="KW-0472">Membrane</keyword>
<comment type="caution">
    <text evidence="12">The sequence shown here is derived from an EMBL/GenBank/DDBJ whole genome shotgun (WGS) entry which is preliminary data.</text>
</comment>
<evidence type="ECO:0000259" key="11">
    <source>
        <dbReference type="PROSITE" id="PS50928"/>
    </source>
</evidence>
<accession>A0A9D2M1S1</accession>
<feature type="compositionally biased region" description="Basic and acidic residues" evidence="10">
    <location>
        <begin position="263"/>
        <end position="277"/>
    </location>
</feature>
<feature type="transmembrane region" description="Helical" evidence="9">
    <location>
        <begin position="30"/>
        <end position="53"/>
    </location>
</feature>
<feature type="transmembrane region" description="Helical" evidence="9">
    <location>
        <begin position="207"/>
        <end position="230"/>
    </location>
</feature>
<dbReference type="GO" id="GO:0043190">
    <property type="term" value="C:ATP-binding cassette (ABC) transporter complex"/>
    <property type="evidence" value="ECO:0007669"/>
    <property type="project" value="InterPro"/>
</dbReference>
<sequence length="298" mass="32950">MEKLLQLGSDIAKLWETYSATYLYGMRDTLILALVATVIGCIIGLVCGVLNTIPCEREDAPAKRFVLGLVRALVRIYVEVFRGTPMVLQAVFMYYGLPYFTDNAIKFNNVWAAAILVVSVNTGAYMAESVRGGIISVDPGQTEGAKAIGMNHVQTMLYVILPQALRNILPQIGNNFIINVKDTSIMFIISFTEFFAVHRAVVGATYLYFPSAVIEMGGYLVMTLTASFLLRWIERKMDGPENFDLAVADPLVPGEGMHRYKKNPKEPNADYRSKGQEESAGLAAKTTGWRNRGKGARK</sequence>
<comment type="subcellular location">
    <subcellularLocation>
        <location evidence="1 9">Cell membrane</location>
        <topology evidence="1 9">Multi-pass membrane protein</topology>
    </subcellularLocation>
</comment>
<evidence type="ECO:0000256" key="7">
    <source>
        <dbReference type="ARBA" id="ARBA00022989"/>
    </source>
</evidence>
<evidence type="ECO:0000256" key="4">
    <source>
        <dbReference type="ARBA" id="ARBA00022475"/>
    </source>
</evidence>
<dbReference type="InterPro" id="IPR043429">
    <property type="entry name" value="ArtM/GltK/GlnP/TcyL/YhdX-like"/>
</dbReference>
<dbReference type="EMBL" id="DWYA01000050">
    <property type="protein sequence ID" value="HJB39806.1"/>
    <property type="molecule type" value="Genomic_DNA"/>
</dbReference>
<dbReference type="Pfam" id="PF00528">
    <property type="entry name" value="BPD_transp_1"/>
    <property type="match status" value="1"/>
</dbReference>
<evidence type="ECO:0000313" key="13">
    <source>
        <dbReference type="Proteomes" id="UP000824209"/>
    </source>
</evidence>
<name>A0A9D2M1S1_9FIRM</name>
<keyword evidence="6" id="KW-0029">Amino-acid transport</keyword>
<dbReference type="PANTHER" id="PTHR30614">
    <property type="entry name" value="MEMBRANE COMPONENT OF AMINO ACID ABC TRANSPORTER"/>
    <property type="match status" value="1"/>
</dbReference>
<reference evidence="12" key="1">
    <citation type="journal article" date="2021" name="PeerJ">
        <title>Extensive microbial diversity within the chicken gut microbiome revealed by metagenomics and culture.</title>
        <authorList>
            <person name="Gilroy R."/>
            <person name="Ravi A."/>
            <person name="Getino M."/>
            <person name="Pursley I."/>
            <person name="Horton D.L."/>
            <person name="Alikhan N.F."/>
            <person name="Baker D."/>
            <person name="Gharbi K."/>
            <person name="Hall N."/>
            <person name="Watson M."/>
            <person name="Adriaenssens E.M."/>
            <person name="Foster-Nyarko E."/>
            <person name="Jarju S."/>
            <person name="Secka A."/>
            <person name="Antonio M."/>
            <person name="Oren A."/>
            <person name="Chaudhuri R.R."/>
            <person name="La Ragione R."/>
            <person name="Hildebrand F."/>
            <person name="Pallen M.J."/>
        </authorList>
    </citation>
    <scope>NUCLEOTIDE SEQUENCE</scope>
    <source>
        <strain evidence="12">ChiBcec8-14828</strain>
    </source>
</reference>
<keyword evidence="5 9" id="KW-0812">Transmembrane</keyword>
<evidence type="ECO:0000256" key="5">
    <source>
        <dbReference type="ARBA" id="ARBA00022692"/>
    </source>
</evidence>
<evidence type="ECO:0000256" key="6">
    <source>
        <dbReference type="ARBA" id="ARBA00022970"/>
    </source>
</evidence>
<keyword evidence="3 9" id="KW-0813">Transport</keyword>
<keyword evidence="4" id="KW-1003">Cell membrane</keyword>
<dbReference type="InterPro" id="IPR000515">
    <property type="entry name" value="MetI-like"/>
</dbReference>
<evidence type="ECO:0000256" key="2">
    <source>
        <dbReference type="ARBA" id="ARBA00010072"/>
    </source>
</evidence>
<dbReference type="SUPFAM" id="SSF161098">
    <property type="entry name" value="MetI-like"/>
    <property type="match status" value="1"/>
</dbReference>
<feature type="transmembrane region" description="Helical" evidence="9">
    <location>
        <begin position="74"/>
        <end position="97"/>
    </location>
</feature>
<dbReference type="PANTHER" id="PTHR30614:SF20">
    <property type="entry name" value="GLUTAMINE TRANSPORT SYSTEM PERMEASE PROTEIN GLNP"/>
    <property type="match status" value="1"/>
</dbReference>